<dbReference type="Pfam" id="PF01625">
    <property type="entry name" value="PMSR"/>
    <property type="match status" value="1"/>
</dbReference>
<dbReference type="GO" id="GO:0008113">
    <property type="term" value="F:peptide-methionine (S)-S-oxide reductase activity"/>
    <property type="evidence" value="ECO:0007669"/>
    <property type="project" value="UniProtKB-EC"/>
</dbReference>
<protein>
    <recommendedName>
        <fullName evidence="4">Peptide methionine sulfoxide reductase MsrA</fullName>
        <shortName evidence="4">Protein-methionine-S-oxide reductase</shortName>
        <ecNumber evidence="4">1.8.4.11</ecNumber>
    </recommendedName>
    <alternativeName>
        <fullName evidence="4">Peptide-methionine (S)-S-oxide reductase</fullName>
        <shortName evidence="4">Peptide Met(O) reductase</shortName>
    </alternativeName>
</protein>
<dbReference type="Gene3D" id="3.30.1060.10">
    <property type="entry name" value="Peptide methionine sulphoxide reductase MsrA"/>
    <property type="match status" value="1"/>
</dbReference>
<dbReference type="EMBL" id="JAUKPO010000001">
    <property type="protein sequence ID" value="MDO1445107.1"/>
    <property type="molecule type" value="Genomic_DNA"/>
</dbReference>
<name>A0ABT8R2V4_9BACT</name>
<feature type="active site" evidence="4">
    <location>
        <position position="27"/>
    </location>
</feature>
<dbReference type="SUPFAM" id="SSF55068">
    <property type="entry name" value="Peptide methionine sulfoxide reductase"/>
    <property type="match status" value="1"/>
</dbReference>
<evidence type="ECO:0000313" key="7">
    <source>
        <dbReference type="Proteomes" id="UP001168528"/>
    </source>
</evidence>
<evidence type="ECO:0000256" key="1">
    <source>
        <dbReference type="ARBA" id="ARBA00023002"/>
    </source>
</evidence>
<comment type="catalytic activity">
    <reaction evidence="2 4">
        <text>L-methionyl-[protein] + [thioredoxin]-disulfide + H2O = L-methionyl-(S)-S-oxide-[protein] + [thioredoxin]-dithiol</text>
        <dbReference type="Rhea" id="RHEA:14217"/>
        <dbReference type="Rhea" id="RHEA-COMP:10698"/>
        <dbReference type="Rhea" id="RHEA-COMP:10700"/>
        <dbReference type="Rhea" id="RHEA-COMP:12313"/>
        <dbReference type="Rhea" id="RHEA-COMP:12315"/>
        <dbReference type="ChEBI" id="CHEBI:15377"/>
        <dbReference type="ChEBI" id="CHEBI:16044"/>
        <dbReference type="ChEBI" id="CHEBI:29950"/>
        <dbReference type="ChEBI" id="CHEBI:44120"/>
        <dbReference type="ChEBI" id="CHEBI:50058"/>
        <dbReference type="EC" id="1.8.4.11"/>
    </reaction>
</comment>
<feature type="domain" description="Peptide methionine sulphoxide reductase MsrA" evidence="5">
    <location>
        <begin position="21"/>
        <end position="172"/>
    </location>
</feature>
<dbReference type="PANTHER" id="PTHR43774">
    <property type="entry name" value="PEPTIDE METHIONINE SULFOXIDE REDUCTASE"/>
    <property type="match status" value="1"/>
</dbReference>
<comment type="caution">
    <text evidence="6">The sequence shown here is derived from an EMBL/GenBank/DDBJ whole genome shotgun (WGS) entry which is preliminary data.</text>
</comment>
<evidence type="ECO:0000256" key="2">
    <source>
        <dbReference type="ARBA" id="ARBA00047806"/>
    </source>
</evidence>
<comment type="function">
    <text evidence="4">Has an important function as a repair enzyme for proteins that have been inactivated by oxidation. Catalyzes the reversible oxidation-reduction of methionine sulfoxide in proteins to methionine.</text>
</comment>
<evidence type="ECO:0000313" key="6">
    <source>
        <dbReference type="EMBL" id="MDO1445107.1"/>
    </source>
</evidence>
<dbReference type="NCBIfam" id="TIGR00401">
    <property type="entry name" value="msrA"/>
    <property type="match status" value="1"/>
</dbReference>
<comment type="catalytic activity">
    <reaction evidence="3 4">
        <text>[thioredoxin]-disulfide + L-methionine + H2O = L-methionine (S)-S-oxide + [thioredoxin]-dithiol</text>
        <dbReference type="Rhea" id="RHEA:19993"/>
        <dbReference type="Rhea" id="RHEA-COMP:10698"/>
        <dbReference type="Rhea" id="RHEA-COMP:10700"/>
        <dbReference type="ChEBI" id="CHEBI:15377"/>
        <dbReference type="ChEBI" id="CHEBI:29950"/>
        <dbReference type="ChEBI" id="CHEBI:50058"/>
        <dbReference type="ChEBI" id="CHEBI:57844"/>
        <dbReference type="ChEBI" id="CHEBI:58772"/>
        <dbReference type="EC" id="1.8.4.11"/>
    </reaction>
</comment>
<sequence>MQPQSIPTQTVSDTTKTPQLATFGAGCFWCVEAIFQQLDGVQKVASGYSGGQVDNPTYKQVCSGTTGHAEVIQITYDPAKISFEELLEAFWSSHDPTTLNRQGADIGTQYRSVVFYHTEQQRNLAEAFKKQLNDEKAFGKPVVTEISPFTKFYVAEDYHQNYFNENGDAPYCRVVIAPKLDKFKKVFKDKLKKEL</sequence>
<dbReference type="InterPro" id="IPR002569">
    <property type="entry name" value="Met_Sox_Rdtase_MsrA_dom"/>
</dbReference>
<keyword evidence="7" id="KW-1185">Reference proteome</keyword>
<comment type="similarity">
    <text evidence="4">Belongs to the MsrA Met sulfoxide reductase family.</text>
</comment>
<organism evidence="6 7">
    <name type="scientific">Rhodocytophaga aerolata</name>
    <dbReference type="NCBI Taxonomy" id="455078"/>
    <lineage>
        <taxon>Bacteria</taxon>
        <taxon>Pseudomonadati</taxon>
        <taxon>Bacteroidota</taxon>
        <taxon>Cytophagia</taxon>
        <taxon>Cytophagales</taxon>
        <taxon>Rhodocytophagaceae</taxon>
        <taxon>Rhodocytophaga</taxon>
    </lineage>
</organism>
<keyword evidence="1 4" id="KW-0560">Oxidoreductase</keyword>
<dbReference type="EC" id="1.8.4.11" evidence="4"/>
<proteinExistence type="inferred from homology"/>
<accession>A0ABT8R2V4</accession>
<gene>
    <name evidence="4 6" type="primary">msrA</name>
    <name evidence="6" type="ORF">Q0590_02540</name>
</gene>
<evidence type="ECO:0000259" key="5">
    <source>
        <dbReference type="Pfam" id="PF01625"/>
    </source>
</evidence>
<evidence type="ECO:0000256" key="4">
    <source>
        <dbReference type="HAMAP-Rule" id="MF_01401"/>
    </source>
</evidence>
<dbReference type="HAMAP" id="MF_01401">
    <property type="entry name" value="MsrA"/>
    <property type="match status" value="1"/>
</dbReference>
<dbReference type="Proteomes" id="UP001168528">
    <property type="component" value="Unassembled WGS sequence"/>
</dbReference>
<dbReference type="InterPro" id="IPR036509">
    <property type="entry name" value="Met_Sox_Rdtase_MsrA_sf"/>
</dbReference>
<evidence type="ECO:0000256" key="3">
    <source>
        <dbReference type="ARBA" id="ARBA00048782"/>
    </source>
</evidence>
<reference evidence="6" key="1">
    <citation type="submission" date="2023-07" db="EMBL/GenBank/DDBJ databases">
        <title>The genome sequence of Rhodocytophaga aerolata KACC 12507.</title>
        <authorList>
            <person name="Zhang X."/>
        </authorList>
    </citation>
    <scope>NUCLEOTIDE SEQUENCE</scope>
    <source>
        <strain evidence="6">KACC 12507</strain>
    </source>
</reference>
<dbReference type="PANTHER" id="PTHR43774:SF1">
    <property type="entry name" value="PEPTIDE METHIONINE SULFOXIDE REDUCTASE MSRA 2"/>
    <property type="match status" value="1"/>
</dbReference>